<reference evidence="3 4" key="1">
    <citation type="journal article" date="2013" name="Genome Biol.">
        <title>Genome of Acanthamoeba castellanii highlights extensive lateral gene transfer and early evolution of tyrosine kinase signaling.</title>
        <authorList>
            <person name="Clarke M."/>
            <person name="Lohan A.J."/>
            <person name="Liu B."/>
            <person name="Lagkouvardos I."/>
            <person name="Roy S."/>
            <person name="Zafar N."/>
            <person name="Bertelli C."/>
            <person name="Schilde C."/>
            <person name="Kianianmomeni A."/>
            <person name="Burglin T.R."/>
            <person name="Frech C."/>
            <person name="Turcotte B."/>
            <person name="Kopec K.O."/>
            <person name="Synnott J.M."/>
            <person name="Choo C."/>
            <person name="Paponov I."/>
            <person name="Finkler A."/>
            <person name="Soon Heng Tan C."/>
            <person name="Hutchins A.P."/>
            <person name="Weinmeier T."/>
            <person name="Rattei T."/>
            <person name="Chu J.S."/>
            <person name="Gimenez G."/>
            <person name="Irimia M."/>
            <person name="Rigden D.J."/>
            <person name="Fitzpatrick D.A."/>
            <person name="Lorenzo-Morales J."/>
            <person name="Bateman A."/>
            <person name="Chiu C.H."/>
            <person name="Tang P."/>
            <person name="Hegemann P."/>
            <person name="Fromm H."/>
            <person name="Raoult D."/>
            <person name="Greub G."/>
            <person name="Miranda-Saavedra D."/>
            <person name="Chen N."/>
            <person name="Nash P."/>
            <person name="Ginger M.L."/>
            <person name="Horn M."/>
            <person name="Schaap P."/>
            <person name="Caler L."/>
            <person name="Loftus B."/>
        </authorList>
    </citation>
    <scope>NUCLEOTIDE SEQUENCE [LARGE SCALE GENOMIC DNA]</scope>
    <source>
        <strain evidence="3 4">Neff</strain>
    </source>
</reference>
<feature type="region of interest" description="Disordered" evidence="1">
    <location>
        <begin position="1"/>
        <end position="49"/>
    </location>
</feature>
<keyword evidence="2" id="KW-0812">Transmembrane</keyword>
<feature type="transmembrane region" description="Helical" evidence="2">
    <location>
        <begin position="120"/>
        <end position="144"/>
    </location>
</feature>
<gene>
    <name evidence="3" type="ORF">ACA1_208170</name>
</gene>
<evidence type="ECO:0000313" key="3">
    <source>
        <dbReference type="EMBL" id="ELR17939.1"/>
    </source>
</evidence>
<dbReference type="EMBL" id="KB007966">
    <property type="protein sequence ID" value="ELR17939.1"/>
    <property type="molecule type" value="Genomic_DNA"/>
</dbReference>
<dbReference type="AlphaFoldDB" id="L8GXD8"/>
<evidence type="ECO:0000256" key="2">
    <source>
        <dbReference type="SAM" id="Phobius"/>
    </source>
</evidence>
<dbReference type="KEGG" id="acan:ACA1_208170"/>
<accession>L8GXD8</accession>
<sequence>MEEMRKQSAQEESDDDYRPQDDVEEEDNEVEFTADDFEAEEEHDEDREAYLAREIHGLRHRSGEGVSDEDAAVIQESASSTAETISGGGRPKRGAAVRASEAIARESARKRATAQSSGRSGVSCTAAVAFVLLLLIPAFIYSLYNPAYASFAAGGNCGMDSNRFAQELDAQKYTEVLQYSKANYATEPALANVDQISNVLFGKRASQPVVMLFVSSDSEDRKQVMNDFVDGLARIYFNTSDINPAAFRFNAGQDHTDMKKRITSQLRECGRGLFAADASVMLDHFDFMETALEDGVSFIELDDSTFIVMDTLKEDLLRRFMHDPANQAKAKAAVANQVQIKQSPRWTKRFGQRVQDVFVF</sequence>
<dbReference type="RefSeq" id="XP_004339955.1">
    <property type="nucleotide sequence ID" value="XM_004339907.1"/>
</dbReference>
<dbReference type="Proteomes" id="UP000011083">
    <property type="component" value="Unassembled WGS sequence"/>
</dbReference>
<organism evidence="3 4">
    <name type="scientific">Acanthamoeba castellanii (strain ATCC 30010 / Neff)</name>
    <dbReference type="NCBI Taxonomy" id="1257118"/>
    <lineage>
        <taxon>Eukaryota</taxon>
        <taxon>Amoebozoa</taxon>
        <taxon>Discosea</taxon>
        <taxon>Longamoebia</taxon>
        <taxon>Centramoebida</taxon>
        <taxon>Acanthamoebidae</taxon>
        <taxon>Acanthamoeba</taxon>
    </lineage>
</organism>
<feature type="region of interest" description="Disordered" evidence="1">
    <location>
        <begin position="75"/>
        <end position="101"/>
    </location>
</feature>
<name>L8GXD8_ACACF</name>
<feature type="compositionally biased region" description="Acidic residues" evidence="1">
    <location>
        <begin position="22"/>
        <end position="45"/>
    </location>
</feature>
<proteinExistence type="predicted"/>
<dbReference type="VEuPathDB" id="AmoebaDB:ACA1_208170"/>
<dbReference type="GeneID" id="14918762"/>
<keyword evidence="4" id="KW-1185">Reference proteome</keyword>
<keyword evidence="2" id="KW-1133">Transmembrane helix</keyword>
<evidence type="ECO:0000256" key="1">
    <source>
        <dbReference type="SAM" id="MobiDB-lite"/>
    </source>
</evidence>
<evidence type="ECO:0000313" key="4">
    <source>
        <dbReference type="Proteomes" id="UP000011083"/>
    </source>
</evidence>
<keyword evidence="2" id="KW-0472">Membrane</keyword>
<protein>
    <submittedName>
        <fullName evidence="3">Uncharacterized protein</fullName>
    </submittedName>
</protein>